<dbReference type="AlphaFoldDB" id="A0A0L6CGJ8"/>
<name>A0A0L6CGJ8_9MICO</name>
<protein>
    <submittedName>
        <fullName evidence="3">Uncharacterized protein</fullName>
    </submittedName>
</protein>
<keyword evidence="2" id="KW-0732">Signal</keyword>
<feature type="signal peptide" evidence="2">
    <location>
        <begin position="1"/>
        <end position="26"/>
    </location>
</feature>
<gene>
    <name evidence="3" type="ORF">VV01_06850</name>
</gene>
<evidence type="ECO:0000313" key="3">
    <source>
        <dbReference type="EMBL" id="KNX36932.1"/>
    </source>
</evidence>
<organism evidence="3 4">
    <name type="scientific">Luteipulveratus halotolerans</name>
    <dbReference type="NCBI Taxonomy" id="1631356"/>
    <lineage>
        <taxon>Bacteria</taxon>
        <taxon>Bacillati</taxon>
        <taxon>Actinomycetota</taxon>
        <taxon>Actinomycetes</taxon>
        <taxon>Micrococcales</taxon>
        <taxon>Dermacoccaceae</taxon>
        <taxon>Luteipulveratus</taxon>
    </lineage>
</organism>
<feature type="chain" id="PRO_5005562652" evidence="2">
    <location>
        <begin position="27"/>
        <end position="462"/>
    </location>
</feature>
<dbReference type="EMBL" id="LAIR01000002">
    <property type="protein sequence ID" value="KNX36932.1"/>
    <property type="molecule type" value="Genomic_DNA"/>
</dbReference>
<dbReference type="PATRIC" id="fig|1631356.3.peg.1316"/>
<evidence type="ECO:0000256" key="1">
    <source>
        <dbReference type="SAM" id="MobiDB-lite"/>
    </source>
</evidence>
<reference evidence="4" key="1">
    <citation type="submission" date="2015-03" db="EMBL/GenBank/DDBJ databases">
        <title>Luteipulveratus halotolerans sp. nov., a novel actinobacterium (Dermacoccaceae) from Sarawak, Malaysia.</title>
        <authorList>
            <person name="Juboi H."/>
            <person name="Basik A."/>
            <person name="Shamsul S.S."/>
            <person name="Arnold P."/>
            <person name="Schmitt E.K."/>
            <person name="Sanglier J.-J."/>
            <person name="Yeo T."/>
        </authorList>
    </citation>
    <scope>NUCLEOTIDE SEQUENCE [LARGE SCALE GENOMIC DNA]</scope>
    <source>
        <strain evidence="4">C296001</strain>
    </source>
</reference>
<sequence length="462" mass="48069">MPAHLTRLLAVLLLAAVPLGPTSARAAAAPEPPTNPYLGPVGTATMHGDAGSSDVTPYAGPGASPSQVTTVSRGAACPTILIGSDGLLVSLCTRILGRTPVAQLSAPDGRLLAELELAKGSLLGGVYAFLDRDDRLVVVDGHGDLLRIAHARDAAGRYTLAAVRRTPLASVLGDDAVVGLVPDWSGRVVMATAAGRVLVHDGTTGSTHALTLGVGERIDNTIASSPAGALITTSHATYLVRTDRGVPTVRWRAAYDRGSARKPGQLSWGSGATPTFFGPRTGADYVAITDNARPQAHALVYAAGTGRLICWVPVLTPDRSGSENSPIGYDRSVYVASTYGYPYPAYPDGAGTSDPVAAPFTGGMERIDVDDDGQGCHRVWANEVRSAAVPRLSTADGLIYTTTRDAWGAFRTAAIDSATGELKGERWIGWGLFSDSLQMVGSIAPDGTQYQGTVSGFVRIRR</sequence>
<dbReference type="STRING" id="1631356.VV01_06850"/>
<evidence type="ECO:0000313" key="4">
    <source>
        <dbReference type="Proteomes" id="UP000037397"/>
    </source>
</evidence>
<comment type="caution">
    <text evidence="3">The sequence shown here is derived from an EMBL/GenBank/DDBJ whole genome shotgun (WGS) entry which is preliminary data.</text>
</comment>
<dbReference type="Proteomes" id="UP000037397">
    <property type="component" value="Unassembled WGS sequence"/>
</dbReference>
<proteinExistence type="predicted"/>
<evidence type="ECO:0000256" key="2">
    <source>
        <dbReference type="SAM" id="SignalP"/>
    </source>
</evidence>
<accession>A0A0L6CGJ8</accession>
<dbReference type="OrthoDB" id="3276947at2"/>
<feature type="region of interest" description="Disordered" evidence="1">
    <location>
        <begin position="24"/>
        <end position="68"/>
    </location>
</feature>
<dbReference type="RefSeq" id="WP_050669237.1">
    <property type="nucleotide sequence ID" value="NZ_LAIR01000002.1"/>
</dbReference>
<keyword evidence="4" id="KW-1185">Reference proteome</keyword>